<dbReference type="Proteomes" id="UP001211065">
    <property type="component" value="Unassembled WGS sequence"/>
</dbReference>
<comment type="caution">
    <text evidence="9">The sequence shown here is derived from an EMBL/GenBank/DDBJ whole genome shotgun (WGS) entry which is preliminary data.</text>
</comment>
<proteinExistence type="inferred from homology"/>
<keyword evidence="10" id="KW-1185">Reference proteome</keyword>
<evidence type="ECO:0000256" key="5">
    <source>
        <dbReference type="ARBA" id="ARBA00023242"/>
    </source>
</evidence>
<dbReference type="PANTHER" id="PTHR16288">
    <property type="entry name" value="WD40 REPEAT PROTEIN 4"/>
    <property type="match status" value="1"/>
</dbReference>
<sequence>MISPFHKILSSKKNKKIILVYTSNLLVVDSSNGEILAASSEKSSESNKSYFKIESSLFPSSNIRSIALSEDESELALISEDKQIANWNLTTYSRTGETQSIKRANAVQYSRDGTSIAIADKFGDLYVLKKNKLNQNSIRLHLGHVSMLLDFTFSIDGKHIITCERDEKIRVSNFPNSFIIDCYCLGHKEYVNSIHIPRFATDMLISGGGDALLILWKFKTGKEIDRFDIAAHLEKLEVDNNAINKFYTTVMEIKSYSNSNCIAVVLEKQPFLLLLRLVEDKLTFMQKINVPKDILSMDFDSEGNIWMCFGAVSFKSEDTGNNLVAISRFNKEKNLYSAINVDDPLTSKINNFGTTTVDNFPDYYEVSQLGKSSIKAKLEINAEKFNKNKEMDKIKKMNKKGAKNCNTAEDGTNSEENDLQQVKKQKLN</sequence>
<dbReference type="GO" id="GO:0106004">
    <property type="term" value="P:tRNA (guanine-N7)-methylation"/>
    <property type="evidence" value="ECO:0007669"/>
    <property type="project" value="UniProtKB-UniRule"/>
</dbReference>
<keyword evidence="5 6" id="KW-0539">Nucleus</keyword>
<comment type="similarity">
    <text evidence="6">Belongs to the WD repeat TRM82 family.</text>
</comment>
<dbReference type="PANTHER" id="PTHR16288:SF0">
    <property type="entry name" value="TRNA (GUANINE-N(7)-)-METHYLTRANSFERASE NON-CATALYTIC SUBUNIT WDR4"/>
    <property type="match status" value="1"/>
</dbReference>
<dbReference type="GO" id="GO:0005829">
    <property type="term" value="C:cytosol"/>
    <property type="evidence" value="ECO:0007669"/>
    <property type="project" value="TreeGrafter"/>
</dbReference>
<feature type="repeat" description="WD" evidence="7">
    <location>
        <begin position="184"/>
        <end position="226"/>
    </location>
</feature>
<dbReference type="EMBL" id="JADGJW010000024">
    <property type="protein sequence ID" value="KAJ3227022.1"/>
    <property type="molecule type" value="Genomic_DNA"/>
</dbReference>
<evidence type="ECO:0000256" key="1">
    <source>
        <dbReference type="ARBA" id="ARBA00004123"/>
    </source>
</evidence>
<dbReference type="SMART" id="SM00320">
    <property type="entry name" value="WD40"/>
    <property type="match status" value="3"/>
</dbReference>
<protein>
    <submittedName>
        <fullName evidence="9">WD repeat-containing protein 4</fullName>
    </submittedName>
</protein>
<dbReference type="PROSITE" id="PS50082">
    <property type="entry name" value="WD_REPEATS_2"/>
    <property type="match status" value="1"/>
</dbReference>
<gene>
    <name evidence="9" type="primary">WDR4</name>
    <name evidence="9" type="ORF">HK099_003645</name>
</gene>
<comment type="pathway">
    <text evidence="6">tRNA modification; N(7)-methylguanine-tRNA biosynthesis.</text>
</comment>
<evidence type="ECO:0000256" key="8">
    <source>
        <dbReference type="SAM" id="MobiDB-lite"/>
    </source>
</evidence>
<evidence type="ECO:0000256" key="3">
    <source>
        <dbReference type="ARBA" id="ARBA00022694"/>
    </source>
</evidence>
<dbReference type="GO" id="GO:0005634">
    <property type="term" value="C:nucleus"/>
    <property type="evidence" value="ECO:0007669"/>
    <property type="project" value="UniProtKB-SubCell"/>
</dbReference>
<evidence type="ECO:0000256" key="2">
    <source>
        <dbReference type="ARBA" id="ARBA00022574"/>
    </source>
</evidence>
<name>A0AAD5XYS4_9FUNG</name>
<dbReference type="InterPro" id="IPR028884">
    <property type="entry name" value="Trm82"/>
</dbReference>
<evidence type="ECO:0000313" key="10">
    <source>
        <dbReference type="Proteomes" id="UP001211065"/>
    </source>
</evidence>
<accession>A0AAD5XYS4</accession>
<reference evidence="9" key="1">
    <citation type="submission" date="2020-05" db="EMBL/GenBank/DDBJ databases">
        <title>Phylogenomic resolution of chytrid fungi.</title>
        <authorList>
            <person name="Stajich J.E."/>
            <person name="Amses K."/>
            <person name="Simmons R."/>
            <person name="Seto K."/>
            <person name="Myers J."/>
            <person name="Bonds A."/>
            <person name="Quandt C.A."/>
            <person name="Barry K."/>
            <person name="Liu P."/>
            <person name="Grigoriev I."/>
            <person name="Longcore J.E."/>
            <person name="James T.Y."/>
        </authorList>
    </citation>
    <scope>NUCLEOTIDE SEQUENCE</scope>
    <source>
        <strain evidence="9">JEL0476</strain>
    </source>
</reference>
<dbReference type="HAMAP" id="MF_03056">
    <property type="entry name" value="TRM82"/>
    <property type="match status" value="1"/>
</dbReference>
<feature type="region of interest" description="Disordered" evidence="8">
    <location>
        <begin position="391"/>
        <end position="428"/>
    </location>
</feature>
<keyword evidence="3 6" id="KW-0819">tRNA processing</keyword>
<keyword evidence="4 6" id="KW-0677">Repeat</keyword>
<keyword evidence="2 6" id="KW-0853">WD repeat</keyword>
<evidence type="ECO:0000256" key="4">
    <source>
        <dbReference type="ARBA" id="ARBA00022737"/>
    </source>
</evidence>
<dbReference type="Gene3D" id="2.130.10.10">
    <property type="entry name" value="YVTN repeat-like/Quinoprotein amine dehydrogenase"/>
    <property type="match status" value="1"/>
</dbReference>
<evidence type="ECO:0000313" key="9">
    <source>
        <dbReference type="EMBL" id="KAJ3227022.1"/>
    </source>
</evidence>
<evidence type="ECO:0000256" key="7">
    <source>
        <dbReference type="PROSITE-ProRule" id="PRU00221"/>
    </source>
</evidence>
<evidence type="ECO:0000256" key="6">
    <source>
        <dbReference type="HAMAP-Rule" id="MF_03056"/>
    </source>
</evidence>
<dbReference type="InterPro" id="IPR001680">
    <property type="entry name" value="WD40_rpt"/>
</dbReference>
<dbReference type="SUPFAM" id="SSF50978">
    <property type="entry name" value="WD40 repeat-like"/>
    <property type="match status" value="1"/>
</dbReference>
<comment type="function">
    <text evidence="6">Required for the formation of N(7)-methylguanine at position 46 (m7G46) in tRNA. In the complex, it is required to stabilize and induce conformational changes of the catalytic subunit.</text>
</comment>
<dbReference type="InterPro" id="IPR036322">
    <property type="entry name" value="WD40_repeat_dom_sf"/>
</dbReference>
<dbReference type="GO" id="GO:0043527">
    <property type="term" value="C:tRNA methyltransferase complex"/>
    <property type="evidence" value="ECO:0007669"/>
    <property type="project" value="TreeGrafter"/>
</dbReference>
<comment type="subcellular location">
    <subcellularLocation>
        <location evidence="1 6">Nucleus</location>
    </subcellularLocation>
</comment>
<dbReference type="AlphaFoldDB" id="A0AAD5XYS4"/>
<organism evidence="9 10">
    <name type="scientific">Clydaea vesicula</name>
    <dbReference type="NCBI Taxonomy" id="447962"/>
    <lineage>
        <taxon>Eukaryota</taxon>
        <taxon>Fungi</taxon>
        <taxon>Fungi incertae sedis</taxon>
        <taxon>Chytridiomycota</taxon>
        <taxon>Chytridiomycota incertae sedis</taxon>
        <taxon>Chytridiomycetes</taxon>
        <taxon>Lobulomycetales</taxon>
        <taxon>Lobulomycetaceae</taxon>
        <taxon>Clydaea</taxon>
    </lineage>
</organism>
<dbReference type="InterPro" id="IPR015943">
    <property type="entry name" value="WD40/YVTN_repeat-like_dom_sf"/>
</dbReference>